<feature type="binding site" evidence="6">
    <location>
        <begin position="123"/>
        <end position="125"/>
    </location>
    <ligand>
        <name>phosphate</name>
        <dbReference type="ChEBI" id="CHEBI:43474"/>
        <note>substrate</note>
    </ligand>
</feature>
<evidence type="ECO:0000256" key="4">
    <source>
        <dbReference type="ARBA" id="ARBA00022694"/>
    </source>
</evidence>
<accession>E6W0P1</accession>
<evidence type="ECO:0000256" key="3">
    <source>
        <dbReference type="ARBA" id="ARBA00022555"/>
    </source>
</evidence>
<sequence length="244" mass="26712">MRTQRAPHELRPITITRNYTKYAEGSVLIAMGETIVLCNATVQKTVPRFLIGKDSGWVTAEYSMLPRATDVRNRRESQQGRPSGRTMEIQRLIGRSLRSIIDLHAMSGYTITIDCDVLQADGGTRCASVNGAFIALADAVDSMLAAGMIGESPLRSTVAAISVGIFNNWPLADLDYLEDSQAMVDMNVVATGKGEFVEIQGTGESRPFSRKDHDILLELALDGIGQISALQFEQLSAQIRQHLE</sequence>
<evidence type="ECO:0000259" key="8">
    <source>
        <dbReference type="Pfam" id="PF03725"/>
    </source>
</evidence>
<dbReference type="EMBL" id="CP002432">
    <property type="protein sequence ID" value="ADU65293.1"/>
    <property type="molecule type" value="Genomic_DNA"/>
</dbReference>
<reference evidence="9 10" key="1">
    <citation type="submission" date="2010-12" db="EMBL/GenBank/DDBJ databases">
        <title>Complete sequence of Desulfurispirillum indicum S5.</title>
        <authorList>
            <consortium name="US DOE Joint Genome Institute"/>
            <person name="Lucas S."/>
            <person name="Copeland A."/>
            <person name="Lapidus A."/>
            <person name="Cheng J.-F."/>
            <person name="Goodwin L."/>
            <person name="Pitluck S."/>
            <person name="Chertkov O."/>
            <person name="Held B."/>
            <person name="Detter J.C."/>
            <person name="Han C."/>
            <person name="Tapia R."/>
            <person name="Land M."/>
            <person name="Hauser L."/>
            <person name="Kyrpides N."/>
            <person name="Ivanova N."/>
            <person name="Mikhailova N."/>
            <person name="Haggblom M."/>
            <person name="Rauschenbach I."/>
            <person name="Bini E."/>
            <person name="Woyke T."/>
        </authorList>
    </citation>
    <scope>NUCLEOTIDE SEQUENCE [LARGE SCALE GENOMIC DNA]</scope>
    <source>
        <strain evidence="10">ATCC BAA-1389 / DSM 22839 / S5</strain>
    </source>
</reference>
<protein>
    <recommendedName>
        <fullName evidence="6">Ribonuclease PH</fullName>
        <shortName evidence="6">RNase PH</shortName>
        <ecNumber evidence="6">2.7.7.56</ecNumber>
    </recommendedName>
    <alternativeName>
        <fullName evidence="6">tRNA nucleotidyltransferase</fullName>
    </alternativeName>
</protein>
<dbReference type="PANTHER" id="PTHR11953:SF0">
    <property type="entry name" value="EXOSOME COMPLEX COMPONENT RRP41"/>
    <property type="match status" value="1"/>
</dbReference>
<dbReference type="PANTHER" id="PTHR11953">
    <property type="entry name" value="EXOSOME COMPLEX COMPONENT"/>
    <property type="match status" value="1"/>
</dbReference>
<keyword evidence="6 9" id="KW-0548">Nucleotidyltransferase</keyword>
<dbReference type="SUPFAM" id="SSF54211">
    <property type="entry name" value="Ribosomal protein S5 domain 2-like"/>
    <property type="match status" value="1"/>
</dbReference>
<dbReference type="GO" id="GO:0000049">
    <property type="term" value="F:tRNA binding"/>
    <property type="evidence" value="ECO:0007669"/>
    <property type="project" value="UniProtKB-UniRule"/>
</dbReference>
<organism evidence="9 10">
    <name type="scientific">Desulfurispirillum indicum (strain ATCC BAA-1389 / DSM 22839 / S5)</name>
    <dbReference type="NCBI Taxonomy" id="653733"/>
    <lineage>
        <taxon>Bacteria</taxon>
        <taxon>Pseudomonadati</taxon>
        <taxon>Chrysiogenota</taxon>
        <taxon>Chrysiogenia</taxon>
        <taxon>Chrysiogenales</taxon>
        <taxon>Chrysiogenaceae</taxon>
        <taxon>Desulfurispirillum</taxon>
    </lineage>
</organism>
<dbReference type="CDD" id="cd11362">
    <property type="entry name" value="RNase_PH_bact"/>
    <property type="match status" value="1"/>
</dbReference>
<dbReference type="RefSeq" id="WP_013505181.1">
    <property type="nucleotide sequence ID" value="NC_014836.1"/>
</dbReference>
<keyword evidence="2 6" id="KW-0698">rRNA processing</keyword>
<dbReference type="Proteomes" id="UP000002572">
    <property type="component" value="Chromosome"/>
</dbReference>
<dbReference type="PROSITE" id="PS01277">
    <property type="entry name" value="RIBONUCLEASE_PH"/>
    <property type="match status" value="1"/>
</dbReference>
<dbReference type="eggNOG" id="COG0689">
    <property type="taxonomic scope" value="Bacteria"/>
</dbReference>
<dbReference type="InterPro" id="IPR018336">
    <property type="entry name" value="RNase_PH_CS"/>
</dbReference>
<evidence type="ECO:0000256" key="5">
    <source>
        <dbReference type="ARBA" id="ARBA00022884"/>
    </source>
</evidence>
<comment type="function">
    <text evidence="6">Phosphorolytic 3'-5' exoribonuclease that plays an important role in tRNA 3'-end maturation. Removes nucleotide residues following the 3'-CCA terminus of tRNAs; can also add nucleotides to the ends of RNA molecules by using nucleoside diphosphates as substrates, but this may not be physiologically important. Probably plays a role in initiation of 16S rRNA degradation (leading to ribosome degradation) during starvation.</text>
</comment>
<gene>
    <name evidence="6" type="primary">rph</name>
    <name evidence="9" type="ordered locus">Selin_0545</name>
</gene>
<keyword evidence="6 9" id="KW-0808">Transferase</keyword>
<dbReference type="HOGENOM" id="CLU_050858_0_0_0"/>
<dbReference type="InterPro" id="IPR020568">
    <property type="entry name" value="Ribosomal_Su5_D2-typ_SF"/>
</dbReference>
<dbReference type="Pfam" id="PF01138">
    <property type="entry name" value="RNase_PH"/>
    <property type="match status" value="1"/>
</dbReference>
<dbReference type="GO" id="GO:0009022">
    <property type="term" value="F:tRNA nucleotidyltransferase activity"/>
    <property type="evidence" value="ECO:0007669"/>
    <property type="project" value="UniProtKB-UniRule"/>
</dbReference>
<evidence type="ECO:0000256" key="2">
    <source>
        <dbReference type="ARBA" id="ARBA00022552"/>
    </source>
</evidence>
<dbReference type="GO" id="GO:0031125">
    <property type="term" value="P:rRNA 3'-end processing"/>
    <property type="evidence" value="ECO:0007669"/>
    <property type="project" value="UniProtKB-ARBA"/>
</dbReference>
<dbReference type="GO" id="GO:0016075">
    <property type="term" value="P:rRNA catabolic process"/>
    <property type="evidence" value="ECO:0007669"/>
    <property type="project" value="UniProtKB-UniRule"/>
</dbReference>
<dbReference type="Gene3D" id="3.30.230.70">
    <property type="entry name" value="GHMP Kinase, N-terminal domain"/>
    <property type="match status" value="1"/>
</dbReference>
<feature type="binding site" evidence="6">
    <location>
        <position position="85"/>
    </location>
    <ligand>
        <name>phosphate</name>
        <dbReference type="ChEBI" id="CHEBI:43474"/>
        <note>substrate</note>
    </ligand>
</feature>
<evidence type="ECO:0000256" key="1">
    <source>
        <dbReference type="ARBA" id="ARBA00006678"/>
    </source>
</evidence>
<keyword evidence="10" id="KW-1185">Reference proteome</keyword>
<name>E6W0P1_DESIS</name>
<keyword evidence="3 6" id="KW-0820">tRNA-binding</keyword>
<dbReference type="FunFam" id="3.30.230.70:FF:000003">
    <property type="entry name" value="Ribonuclease PH"/>
    <property type="match status" value="1"/>
</dbReference>
<comment type="similarity">
    <text evidence="1 6">Belongs to the RNase PH family.</text>
</comment>
<dbReference type="NCBIfam" id="TIGR01966">
    <property type="entry name" value="RNasePH"/>
    <property type="match status" value="1"/>
</dbReference>
<evidence type="ECO:0000313" key="9">
    <source>
        <dbReference type="EMBL" id="ADU65293.1"/>
    </source>
</evidence>
<dbReference type="SUPFAM" id="SSF55666">
    <property type="entry name" value="Ribonuclease PH domain 2-like"/>
    <property type="match status" value="1"/>
</dbReference>
<comment type="subunit">
    <text evidence="6">Homohexameric ring arranged as a trimer of dimers.</text>
</comment>
<dbReference type="GO" id="GO:0008033">
    <property type="term" value="P:tRNA processing"/>
    <property type="evidence" value="ECO:0007669"/>
    <property type="project" value="UniProtKB-UniRule"/>
</dbReference>
<dbReference type="AlphaFoldDB" id="E6W0P1"/>
<dbReference type="OrthoDB" id="9802265at2"/>
<dbReference type="HAMAP" id="MF_00564">
    <property type="entry name" value="RNase_PH"/>
    <property type="match status" value="1"/>
</dbReference>
<evidence type="ECO:0000313" key="10">
    <source>
        <dbReference type="Proteomes" id="UP000002572"/>
    </source>
</evidence>
<comment type="catalytic activity">
    <reaction evidence="6">
        <text>tRNA(n+1) + phosphate = tRNA(n) + a ribonucleoside 5'-diphosphate</text>
        <dbReference type="Rhea" id="RHEA:10628"/>
        <dbReference type="Rhea" id="RHEA-COMP:17343"/>
        <dbReference type="Rhea" id="RHEA-COMP:17344"/>
        <dbReference type="ChEBI" id="CHEBI:43474"/>
        <dbReference type="ChEBI" id="CHEBI:57930"/>
        <dbReference type="ChEBI" id="CHEBI:173114"/>
        <dbReference type="EC" id="2.7.7.56"/>
    </reaction>
</comment>
<dbReference type="InterPro" id="IPR001247">
    <property type="entry name" value="ExoRNase_PH_dom1"/>
</dbReference>
<dbReference type="Pfam" id="PF03725">
    <property type="entry name" value="RNase_PH_C"/>
    <property type="match status" value="1"/>
</dbReference>
<dbReference type="STRING" id="653733.Selin_0545"/>
<dbReference type="EC" id="2.7.7.56" evidence="6"/>
<proteinExistence type="inferred from homology"/>
<dbReference type="FunCoup" id="E6W0P1">
    <property type="interactions" value="398"/>
</dbReference>
<dbReference type="GO" id="GO:0000175">
    <property type="term" value="F:3'-5'-RNA exonuclease activity"/>
    <property type="evidence" value="ECO:0007669"/>
    <property type="project" value="UniProtKB-UniRule"/>
</dbReference>
<evidence type="ECO:0000259" key="7">
    <source>
        <dbReference type="Pfam" id="PF01138"/>
    </source>
</evidence>
<dbReference type="KEGG" id="din:Selin_0545"/>
<dbReference type="InterPro" id="IPR027408">
    <property type="entry name" value="PNPase/RNase_PH_dom_sf"/>
</dbReference>
<feature type="domain" description="Exoribonuclease phosphorolytic" evidence="8">
    <location>
        <begin position="158"/>
        <end position="222"/>
    </location>
</feature>
<feature type="domain" description="Exoribonuclease phosphorolytic" evidence="7">
    <location>
        <begin position="9"/>
        <end position="139"/>
    </location>
</feature>
<dbReference type="InterPro" id="IPR050080">
    <property type="entry name" value="RNase_PH"/>
</dbReference>
<keyword evidence="5" id="KW-0694">RNA-binding</keyword>
<evidence type="ECO:0000256" key="6">
    <source>
        <dbReference type="HAMAP-Rule" id="MF_00564"/>
    </source>
</evidence>
<dbReference type="InterPro" id="IPR036345">
    <property type="entry name" value="ExoRNase_PH_dom2_sf"/>
</dbReference>
<keyword evidence="4 6" id="KW-0819">tRNA processing</keyword>
<dbReference type="InterPro" id="IPR015847">
    <property type="entry name" value="ExoRNase_PH_dom2"/>
</dbReference>
<dbReference type="InParanoid" id="E6W0P1"/>
<dbReference type="InterPro" id="IPR002381">
    <property type="entry name" value="RNase_PH_bac-type"/>
</dbReference>